<dbReference type="VEuPathDB" id="FungiDB:A1O9_10212"/>
<dbReference type="HOGENOM" id="CLU_1627046_0_0_1"/>
<sequence>MAGQMGIAAGNNNKVRKIRLYMTPANHSMVGERSVNKLHPENIVDAQFSAYYQTVIAWLHGSTTGLETYDRLGQPELNSFCEKLECVIYPDKNFGKFASTIETDYEDGSHDPRDMDRPLRDQVELKFFSLVERISGEKRATEIRDVIDGIHHASIAKLLRLVE</sequence>
<dbReference type="OrthoDB" id="10267976at2759"/>
<keyword evidence="3" id="KW-1185">Reference proteome</keyword>
<dbReference type="RefSeq" id="XP_013256401.1">
    <property type="nucleotide sequence ID" value="XM_013400947.1"/>
</dbReference>
<dbReference type="EMBL" id="AMGV01000012">
    <property type="protein sequence ID" value="KEF53811.1"/>
    <property type="molecule type" value="Genomic_DNA"/>
</dbReference>
<dbReference type="Proteomes" id="UP000027920">
    <property type="component" value="Unassembled WGS sequence"/>
</dbReference>
<reference evidence="2 3" key="1">
    <citation type="submission" date="2013-03" db="EMBL/GenBank/DDBJ databases">
        <title>The Genome Sequence of Exophiala aquamarina CBS 119918.</title>
        <authorList>
            <consortium name="The Broad Institute Genomics Platform"/>
            <person name="Cuomo C."/>
            <person name="de Hoog S."/>
            <person name="Gorbushina A."/>
            <person name="Walker B."/>
            <person name="Young S.K."/>
            <person name="Zeng Q."/>
            <person name="Gargeya S."/>
            <person name="Fitzgerald M."/>
            <person name="Haas B."/>
            <person name="Abouelleil A."/>
            <person name="Allen A.W."/>
            <person name="Alvarado L."/>
            <person name="Arachchi H.M."/>
            <person name="Berlin A.M."/>
            <person name="Chapman S.B."/>
            <person name="Gainer-Dewar J."/>
            <person name="Goldberg J."/>
            <person name="Griggs A."/>
            <person name="Gujja S."/>
            <person name="Hansen M."/>
            <person name="Howarth C."/>
            <person name="Imamovic A."/>
            <person name="Ireland A."/>
            <person name="Larimer J."/>
            <person name="McCowan C."/>
            <person name="Murphy C."/>
            <person name="Pearson M."/>
            <person name="Poon T.W."/>
            <person name="Priest M."/>
            <person name="Roberts A."/>
            <person name="Saif S."/>
            <person name="Shea T."/>
            <person name="Sisk P."/>
            <person name="Sykes S."/>
            <person name="Wortman J."/>
            <person name="Nusbaum C."/>
            <person name="Birren B."/>
        </authorList>
    </citation>
    <scope>NUCLEOTIDE SEQUENCE [LARGE SCALE GENOMIC DNA]</scope>
    <source>
        <strain evidence="2 3">CBS 119918</strain>
    </source>
</reference>
<dbReference type="Pfam" id="PF19305">
    <property type="entry name" value="MmgE_PrpD_C"/>
    <property type="match status" value="1"/>
</dbReference>
<dbReference type="InterPro" id="IPR036148">
    <property type="entry name" value="MmgE/PrpD_sf"/>
</dbReference>
<dbReference type="AlphaFoldDB" id="A0A072P1X0"/>
<evidence type="ECO:0000313" key="2">
    <source>
        <dbReference type="EMBL" id="KEF53811.1"/>
    </source>
</evidence>
<comment type="caution">
    <text evidence="2">The sequence shown here is derived from an EMBL/GenBank/DDBJ whole genome shotgun (WGS) entry which is preliminary data.</text>
</comment>
<evidence type="ECO:0000259" key="1">
    <source>
        <dbReference type="Pfam" id="PF19305"/>
    </source>
</evidence>
<dbReference type="GeneID" id="25285117"/>
<dbReference type="GO" id="GO:0016829">
    <property type="term" value="F:lyase activity"/>
    <property type="evidence" value="ECO:0007669"/>
    <property type="project" value="InterPro"/>
</dbReference>
<dbReference type="SUPFAM" id="SSF103378">
    <property type="entry name" value="2-methylcitrate dehydratase PrpD"/>
    <property type="match status" value="1"/>
</dbReference>
<dbReference type="Gene3D" id="3.30.1330.120">
    <property type="entry name" value="2-methylcitrate dehydratase PrpD"/>
    <property type="match status" value="1"/>
</dbReference>
<gene>
    <name evidence="2" type="ORF">A1O9_10212</name>
</gene>
<dbReference type="InterPro" id="IPR045337">
    <property type="entry name" value="MmgE_PrpD_C"/>
</dbReference>
<proteinExistence type="predicted"/>
<organism evidence="2 3">
    <name type="scientific">Exophiala aquamarina CBS 119918</name>
    <dbReference type="NCBI Taxonomy" id="1182545"/>
    <lineage>
        <taxon>Eukaryota</taxon>
        <taxon>Fungi</taxon>
        <taxon>Dikarya</taxon>
        <taxon>Ascomycota</taxon>
        <taxon>Pezizomycotina</taxon>
        <taxon>Eurotiomycetes</taxon>
        <taxon>Chaetothyriomycetidae</taxon>
        <taxon>Chaetothyriales</taxon>
        <taxon>Herpotrichiellaceae</taxon>
        <taxon>Exophiala</taxon>
    </lineage>
</organism>
<dbReference type="STRING" id="1182545.A0A072P1X0"/>
<name>A0A072P1X0_9EURO</name>
<accession>A0A072P1X0</accession>
<dbReference type="InterPro" id="IPR042188">
    <property type="entry name" value="MmgE/PrpD_sf_2"/>
</dbReference>
<evidence type="ECO:0000313" key="3">
    <source>
        <dbReference type="Proteomes" id="UP000027920"/>
    </source>
</evidence>
<feature type="domain" description="MmgE/PrpD C-terminal" evidence="1">
    <location>
        <begin position="13"/>
        <end position="146"/>
    </location>
</feature>
<protein>
    <recommendedName>
        <fullName evidence="1">MmgE/PrpD C-terminal domain-containing protein</fullName>
    </recommendedName>
</protein>